<evidence type="ECO:0000313" key="4">
    <source>
        <dbReference type="Proteomes" id="UP000287033"/>
    </source>
</evidence>
<dbReference type="EMBL" id="BEZZ01000365">
    <property type="protein sequence ID" value="GCC31485.1"/>
    <property type="molecule type" value="Genomic_DNA"/>
</dbReference>
<organism evidence="3 4">
    <name type="scientific">Chiloscyllium punctatum</name>
    <name type="common">Brownbanded bambooshark</name>
    <name type="synonym">Hemiscyllium punctatum</name>
    <dbReference type="NCBI Taxonomy" id="137246"/>
    <lineage>
        <taxon>Eukaryota</taxon>
        <taxon>Metazoa</taxon>
        <taxon>Chordata</taxon>
        <taxon>Craniata</taxon>
        <taxon>Vertebrata</taxon>
        <taxon>Chondrichthyes</taxon>
        <taxon>Elasmobranchii</taxon>
        <taxon>Galeomorphii</taxon>
        <taxon>Galeoidea</taxon>
        <taxon>Orectolobiformes</taxon>
        <taxon>Hemiscylliidae</taxon>
        <taxon>Chiloscyllium</taxon>
    </lineage>
</organism>
<dbReference type="GO" id="GO:0007165">
    <property type="term" value="P:signal transduction"/>
    <property type="evidence" value="ECO:0007669"/>
    <property type="project" value="InterPro"/>
</dbReference>
<dbReference type="PROSITE" id="PS50017">
    <property type="entry name" value="DEATH_DOMAIN"/>
    <property type="match status" value="1"/>
</dbReference>
<comment type="caution">
    <text evidence="3">The sequence shown here is derived from an EMBL/GenBank/DDBJ whole genome shotgun (WGS) entry which is preliminary data.</text>
</comment>
<feature type="region of interest" description="Disordered" evidence="1">
    <location>
        <begin position="465"/>
        <end position="507"/>
    </location>
</feature>
<evidence type="ECO:0000313" key="3">
    <source>
        <dbReference type="EMBL" id="GCC31485.1"/>
    </source>
</evidence>
<feature type="domain" description="Death" evidence="2">
    <location>
        <begin position="20"/>
        <end position="91"/>
    </location>
</feature>
<feature type="compositionally biased region" description="Basic residues" evidence="1">
    <location>
        <begin position="489"/>
        <end position="506"/>
    </location>
</feature>
<proteinExistence type="predicted"/>
<keyword evidence="4" id="KW-1185">Reference proteome</keyword>
<sequence>MPSDEEHDMDNSEINDQPISDKQLMELAGKLGSTWQSLAIQHLGFKAYEVENFVSDGNSNRDKAFKMLQSWKCREKCPTVGDLIHILDKADIATDAWLFLCNKGSKYNELRCKCCHKMDCQCKCEAVQGHFFSNPSPSGYNCSVKTVIVKANTIQKKGTEALENLFQELFESDINLLLKFRKIVNSMESKILNIVPGCVEARLQILSYTALLKLSLLPVKGGSEGIKQLAPLHQKLQNAIEEELSDVSITRFAIDDMLPIIKKPKQFQNIDYLCIDIKNDPWTTLSDLKREFVKRRHRKLHEFQRKVLKGEPMSKSDYSLNIMLIDNVLNKPDGKCGKKFKKDTDKELPGKEVKKVIQNTNCQEKKSQKSEKSKILEKEKITKPFEGLKTSEIQLERREEFKNLGKKKRKIKAAEMDMKIEEGGGLRKETYNLEPSTEKVHTLDHQVKLETGLDDEPVLKQSKITDYKKELTEEKGPQKPPPSTMKERKVTKRKLQGGRNSNKKGQQKMTFEVVSFSKLRYKPKKCYGCGKDIRDVADSDLILKTQGVREYYSGCRQRHLAFHKSNVYFHFLEKCVRKKYGLINRYTFDVPNDISGCLTGAQHAMLRSMENIQDVGDTRFQSKMGRNDLEPY</sequence>
<reference evidence="3 4" key="1">
    <citation type="journal article" date="2018" name="Nat. Ecol. Evol.">
        <title>Shark genomes provide insights into elasmobranch evolution and the origin of vertebrates.</title>
        <authorList>
            <person name="Hara Y"/>
            <person name="Yamaguchi K"/>
            <person name="Onimaru K"/>
            <person name="Kadota M"/>
            <person name="Koyanagi M"/>
            <person name="Keeley SD"/>
            <person name="Tatsumi K"/>
            <person name="Tanaka K"/>
            <person name="Motone F"/>
            <person name="Kageyama Y"/>
            <person name="Nozu R"/>
            <person name="Adachi N"/>
            <person name="Nishimura O"/>
            <person name="Nakagawa R"/>
            <person name="Tanegashima C"/>
            <person name="Kiyatake I"/>
            <person name="Matsumoto R"/>
            <person name="Murakumo K"/>
            <person name="Nishida K"/>
            <person name="Terakita A"/>
            <person name="Kuratani S"/>
            <person name="Sato K"/>
            <person name="Hyodo S Kuraku.S."/>
        </authorList>
    </citation>
    <scope>NUCLEOTIDE SEQUENCE [LARGE SCALE GENOMIC DNA]</scope>
</reference>
<evidence type="ECO:0000256" key="1">
    <source>
        <dbReference type="SAM" id="MobiDB-lite"/>
    </source>
</evidence>
<dbReference type="InterPro" id="IPR011029">
    <property type="entry name" value="DEATH-like_dom_sf"/>
</dbReference>
<feature type="compositionally biased region" description="Basic and acidic residues" evidence="1">
    <location>
        <begin position="465"/>
        <end position="477"/>
    </location>
</feature>
<accession>A0A401SM57</accession>
<dbReference type="AlphaFoldDB" id="A0A401SM57"/>
<gene>
    <name evidence="3" type="ORF">chiPu_0009943</name>
</gene>
<dbReference type="Pfam" id="PF00531">
    <property type="entry name" value="Death"/>
    <property type="match status" value="1"/>
</dbReference>
<dbReference type="InterPro" id="IPR000488">
    <property type="entry name" value="Death_dom"/>
</dbReference>
<dbReference type="Gene3D" id="1.10.533.10">
    <property type="entry name" value="Death Domain, Fas"/>
    <property type="match status" value="1"/>
</dbReference>
<dbReference type="OrthoDB" id="10058437at2759"/>
<dbReference type="Proteomes" id="UP000287033">
    <property type="component" value="Unassembled WGS sequence"/>
</dbReference>
<evidence type="ECO:0000259" key="2">
    <source>
        <dbReference type="PROSITE" id="PS50017"/>
    </source>
</evidence>
<name>A0A401SM57_CHIPU</name>
<dbReference type="SUPFAM" id="SSF47986">
    <property type="entry name" value="DEATH domain"/>
    <property type="match status" value="1"/>
</dbReference>
<protein>
    <recommendedName>
        <fullName evidence="2">Death domain-containing protein</fullName>
    </recommendedName>
</protein>